<dbReference type="PANTHER" id="PTHR36110">
    <property type="entry name" value="RING-CLEAVING DIOXYGENASE MHQE-RELATED"/>
    <property type="match status" value="1"/>
</dbReference>
<dbReference type="Pfam" id="PF00903">
    <property type="entry name" value="Glyoxalase"/>
    <property type="match status" value="1"/>
</dbReference>
<comment type="caution">
    <text evidence="2">The sequence shown here is derived from an EMBL/GenBank/DDBJ whole genome shotgun (WGS) entry which is preliminary data.</text>
</comment>
<evidence type="ECO:0000313" key="3">
    <source>
        <dbReference type="Proteomes" id="UP001595528"/>
    </source>
</evidence>
<name>A0ABV7L970_9PROT</name>
<reference evidence="3" key="1">
    <citation type="journal article" date="2019" name="Int. J. Syst. Evol. Microbiol.">
        <title>The Global Catalogue of Microorganisms (GCM) 10K type strain sequencing project: providing services to taxonomists for standard genome sequencing and annotation.</title>
        <authorList>
            <consortium name="The Broad Institute Genomics Platform"/>
            <consortium name="The Broad Institute Genome Sequencing Center for Infectious Disease"/>
            <person name="Wu L."/>
            <person name="Ma J."/>
        </authorList>
    </citation>
    <scope>NUCLEOTIDE SEQUENCE [LARGE SCALE GENOMIC DNA]</scope>
    <source>
        <strain evidence="3">KCTC 42964</strain>
    </source>
</reference>
<dbReference type="InterPro" id="IPR052537">
    <property type="entry name" value="Extradiol_RC_dioxygenase"/>
</dbReference>
<keyword evidence="3" id="KW-1185">Reference proteome</keyword>
<protein>
    <submittedName>
        <fullName evidence="2">VOC family protein</fullName>
    </submittedName>
</protein>
<feature type="domain" description="VOC" evidence="1">
    <location>
        <begin position="6"/>
        <end position="132"/>
    </location>
</feature>
<dbReference type="RefSeq" id="WP_379906531.1">
    <property type="nucleotide sequence ID" value="NZ_JBHRTR010000054.1"/>
</dbReference>
<accession>A0ABV7L970</accession>
<evidence type="ECO:0000313" key="2">
    <source>
        <dbReference type="EMBL" id="MFC3231064.1"/>
    </source>
</evidence>
<proteinExistence type="predicted"/>
<dbReference type="Gene3D" id="3.10.180.10">
    <property type="entry name" value="2,3-Dihydroxybiphenyl 1,2-Dioxygenase, domain 1"/>
    <property type="match status" value="2"/>
</dbReference>
<dbReference type="EMBL" id="JBHRTR010000054">
    <property type="protein sequence ID" value="MFC3231064.1"/>
    <property type="molecule type" value="Genomic_DNA"/>
</dbReference>
<dbReference type="InterPro" id="IPR037523">
    <property type="entry name" value="VOC_core"/>
</dbReference>
<dbReference type="SUPFAM" id="SSF54593">
    <property type="entry name" value="Glyoxalase/Bleomycin resistance protein/Dihydroxybiphenyl dioxygenase"/>
    <property type="match status" value="1"/>
</dbReference>
<sequence length="315" mass="35298">MKELNHLHHITLCVGDAQEDYDFHTQVLGLRSVKKTLLYDGQVPIYHLYYGNADGQPGSIVTTFAMRHTGIKGRQGTNQIKTLMLAIPEGSSRFWLDRLRQHGFDATEGERFGEKRVSFVHPHGIPYVLVETPSQGRRAFEGADVPKDSGIYGMHGIEVNVRDTDVMDDFLTGAWSSDRVADEAAVKRYQMGKGGSSTHIDVVRDPDSPQGSWTFGEGIVHHCAFDIDSLEKQEQYKLFVEGLGYTDFSDRKDRGYFDSVYVRTPGGALFEAAVTKPKAWAEDEAPEHIGEDIMVSPQFSHKKEEIIAMLGPIKY</sequence>
<organism evidence="2 3">
    <name type="scientific">Marinibaculum pumilum</name>
    <dbReference type="NCBI Taxonomy" id="1766165"/>
    <lineage>
        <taxon>Bacteria</taxon>
        <taxon>Pseudomonadati</taxon>
        <taxon>Pseudomonadota</taxon>
        <taxon>Alphaproteobacteria</taxon>
        <taxon>Rhodospirillales</taxon>
        <taxon>Rhodospirillaceae</taxon>
        <taxon>Marinibaculum</taxon>
    </lineage>
</organism>
<gene>
    <name evidence="2" type="ORF">ACFOGJ_27705</name>
</gene>
<dbReference type="InterPro" id="IPR029068">
    <property type="entry name" value="Glyas_Bleomycin-R_OHBP_Dase"/>
</dbReference>
<evidence type="ECO:0000259" key="1">
    <source>
        <dbReference type="PROSITE" id="PS51819"/>
    </source>
</evidence>
<dbReference type="PROSITE" id="PS51819">
    <property type="entry name" value="VOC"/>
    <property type="match status" value="1"/>
</dbReference>
<dbReference type="InterPro" id="IPR004360">
    <property type="entry name" value="Glyas_Fos-R_dOase_dom"/>
</dbReference>
<dbReference type="Proteomes" id="UP001595528">
    <property type="component" value="Unassembled WGS sequence"/>
</dbReference>
<dbReference type="PANTHER" id="PTHR36110:SF4">
    <property type="entry name" value="RING-CLEAVING DIOXYGENASE MHQA-RELATED"/>
    <property type="match status" value="1"/>
</dbReference>